<dbReference type="OMA" id="TLMTQMH"/>
<dbReference type="GO" id="GO:0005634">
    <property type="term" value="C:nucleus"/>
    <property type="evidence" value="ECO:0007669"/>
    <property type="project" value="UniProtKB-SubCell"/>
</dbReference>
<dbReference type="Pfam" id="PF08517">
    <property type="entry name" value="AXH"/>
    <property type="match status" value="1"/>
</dbReference>
<dbReference type="AlphaFoldDB" id="A0A1S0UI32"/>
<evidence type="ECO:0000313" key="9">
    <source>
        <dbReference type="EMBL" id="EJD75225.1"/>
    </source>
</evidence>
<dbReference type="PANTHER" id="PTHR13392:SF13">
    <property type="entry name" value="AXH DOMAIN-CONTAINING PROTEIN"/>
    <property type="match status" value="1"/>
</dbReference>
<sequence>MNGAPGGSRQSQKAPPEGGPIRQPATIRAPTQQQPAVSVAIFPQRSEAGPSCQPSTVPSSQAFPSVVQQSATLRESFPVLHSPAVQHPLGWSPQFEMQLLQSASSQVAAGLRYSQPSTSQQPPSGTDITVGVSPLSSLPSPSISSASLLTGIGLSPGSGPASGPGSGSGPDPGSSGQSPLQMLGAMNPALLAQYQVILAAAAQQHQAAAAAAATLAAVSGGRSPQIGSRVGPPSTPALTLEQNLHRHLLQLQQQQQFAASGTAIHLLPSPPLHGTTLMTQMHAALAAVGVLPQPPQALPTHTTAQLTHPRVTPAAVTQSMPSLSAETSSRPSRVEFIQPQPLLSRAAVATARQALLLASTSHAAVAAATVTTIPTPSASTLQLSTSQPYSQALGRIVMMPPPPLPRVRHVLTQERRRYAPYQRPTPSIPLASAPSTAAPAASTGAPEPSSFQVGTLPSQPYYPSHFMRGTVIRLQSGQLKRVEEMSTEDFVLSAAMQTDLVLCNSRVIRIQEIEKDRQVLVTFAVGEERILDLVQIWVIKSAHLKVKKLSAKKVTIEAGIEHPYFVVDQGWASCSPERTRVTYGLICRQLNIGDVCIALRHIEGGETSGTSGRGTIRSHSGTRGGPMPGTSGIQQFSRPTPLIQAPRRRPPPVIRTERRPGVRSAPSHEMPTEELALLEIRRRLRRRRHKSAL</sequence>
<reference evidence="9" key="1">
    <citation type="submission" date="2012-04" db="EMBL/GenBank/DDBJ databases">
        <title>The Genome Sequence of Loa loa.</title>
        <authorList>
            <consortium name="The Broad Institute Genome Sequencing Platform"/>
            <consortium name="Broad Institute Genome Sequencing Center for Infectious Disease"/>
            <person name="Nutman T.B."/>
            <person name="Fink D.L."/>
            <person name="Russ C."/>
            <person name="Young S."/>
            <person name="Zeng Q."/>
            <person name="Gargeya S."/>
            <person name="Alvarado L."/>
            <person name="Berlin A."/>
            <person name="Chapman S.B."/>
            <person name="Chen Z."/>
            <person name="Freedman E."/>
            <person name="Gellesch M."/>
            <person name="Goldberg J."/>
            <person name="Griggs A."/>
            <person name="Gujja S."/>
            <person name="Heilman E.R."/>
            <person name="Heiman D."/>
            <person name="Howarth C."/>
            <person name="Mehta T."/>
            <person name="Neiman D."/>
            <person name="Pearson M."/>
            <person name="Roberts A."/>
            <person name="Saif S."/>
            <person name="Shea T."/>
            <person name="Shenoy N."/>
            <person name="Sisk P."/>
            <person name="Stolte C."/>
            <person name="Sykes S."/>
            <person name="White J."/>
            <person name="Yandava C."/>
            <person name="Haas B."/>
            <person name="Henn M.R."/>
            <person name="Nusbaum C."/>
            <person name="Birren B."/>
        </authorList>
    </citation>
    <scope>NUCLEOTIDE SEQUENCE [LARGE SCALE GENOMIC DNA]</scope>
</reference>
<feature type="compositionally biased region" description="Low complexity" evidence="7">
    <location>
        <begin position="608"/>
        <end position="621"/>
    </location>
</feature>
<feature type="region of interest" description="Disordered" evidence="7">
    <location>
        <begin position="607"/>
        <end position="673"/>
    </location>
</feature>
<feature type="region of interest" description="Disordered" evidence="7">
    <location>
        <begin position="149"/>
        <end position="181"/>
    </location>
</feature>
<comment type="subcellular location">
    <subcellularLocation>
        <location evidence="1">Nucleus</location>
    </subcellularLocation>
</comment>
<dbReference type="PROSITE" id="PS51148">
    <property type="entry name" value="AXH"/>
    <property type="match status" value="1"/>
</dbReference>
<dbReference type="KEGG" id="loa:LOAG_17592"/>
<feature type="region of interest" description="Disordered" evidence="7">
    <location>
        <begin position="1"/>
        <end position="63"/>
    </location>
</feature>
<feature type="region of interest" description="Disordered" evidence="7">
    <location>
        <begin position="421"/>
        <end position="450"/>
    </location>
</feature>
<name>A0A1S0UI32_LOALO</name>
<dbReference type="PANTHER" id="PTHR13392">
    <property type="entry name" value="ATAXIN 1"/>
    <property type="match status" value="1"/>
</dbReference>
<dbReference type="EMBL" id="JH712163">
    <property type="protein sequence ID" value="EJD75225.1"/>
    <property type="molecule type" value="Genomic_DNA"/>
</dbReference>
<evidence type="ECO:0000256" key="3">
    <source>
        <dbReference type="ARBA" id="ARBA00023015"/>
    </source>
</evidence>
<keyword evidence="2" id="KW-0678">Repressor</keyword>
<accession>A0A1S0UI32</accession>
<feature type="compositionally biased region" description="Low complexity" evidence="7">
    <location>
        <begin position="114"/>
        <end position="124"/>
    </location>
</feature>
<dbReference type="GeneID" id="9949498"/>
<keyword evidence="5" id="KW-0804">Transcription</keyword>
<feature type="compositionally biased region" description="Gly residues" evidence="7">
    <location>
        <begin position="154"/>
        <end position="170"/>
    </location>
</feature>
<dbReference type="GO" id="GO:0003677">
    <property type="term" value="F:DNA binding"/>
    <property type="evidence" value="ECO:0007669"/>
    <property type="project" value="UniProtKB-KW"/>
</dbReference>
<feature type="domain" description="AXH" evidence="8">
    <location>
        <begin position="454"/>
        <end position="607"/>
    </location>
</feature>
<evidence type="ECO:0000256" key="5">
    <source>
        <dbReference type="ARBA" id="ARBA00023163"/>
    </source>
</evidence>
<evidence type="ECO:0000256" key="4">
    <source>
        <dbReference type="ARBA" id="ARBA00023125"/>
    </source>
</evidence>
<dbReference type="InParanoid" id="A0A1S0UI32"/>
<dbReference type="SMART" id="SM00536">
    <property type="entry name" value="AXH"/>
    <property type="match status" value="1"/>
</dbReference>
<proteinExistence type="predicted"/>
<evidence type="ECO:0000256" key="7">
    <source>
        <dbReference type="SAM" id="MobiDB-lite"/>
    </source>
</evidence>
<feature type="compositionally biased region" description="Polar residues" evidence="7">
    <location>
        <begin position="315"/>
        <end position="331"/>
    </location>
</feature>
<keyword evidence="3" id="KW-0805">Transcription regulation</keyword>
<evidence type="ECO:0000259" key="8">
    <source>
        <dbReference type="PROSITE" id="PS51148"/>
    </source>
</evidence>
<dbReference type="InterPro" id="IPR036096">
    <property type="entry name" value="Ataxin_AXH_dom_sf"/>
</dbReference>
<dbReference type="OrthoDB" id="10000452at2759"/>
<keyword evidence="6" id="KW-0539">Nucleus</keyword>
<organism evidence="9">
    <name type="scientific">Loa loa</name>
    <name type="common">Eye worm</name>
    <name type="synonym">Filaria loa</name>
    <dbReference type="NCBI Taxonomy" id="7209"/>
    <lineage>
        <taxon>Eukaryota</taxon>
        <taxon>Metazoa</taxon>
        <taxon>Ecdysozoa</taxon>
        <taxon>Nematoda</taxon>
        <taxon>Chromadorea</taxon>
        <taxon>Rhabditida</taxon>
        <taxon>Spirurina</taxon>
        <taxon>Spiruromorpha</taxon>
        <taxon>Filarioidea</taxon>
        <taxon>Onchocercidae</taxon>
        <taxon>Loa</taxon>
    </lineage>
</organism>
<protein>
    <recommendedName>
        <fullName evidence="8">AXH domain-containing protein</fullName>
    </recommendedName>
</protein>
<evidence type="ECO:0000256" key="2">
    <source>
        <dbReference type="ARBA" id="ARBA00022491"/>
    </source>
</evidence>
<dbReference type="RefSeq" id="XP_020306101.1">
    <property type="nucleotide sequence ID" value="XM_020450252.1"/>
</dbReference>
<gene>
    <name evidence="9" type="ORF">LOAG_17592</name>
</gene>
<feature type="region of interest" description="Disordered" evidence="7">
    <location>
        <begin position="111"/>
        <end position="133"/>
    </location>
</feature>
<dbReference type="CTD" id="9949498"/>
<dbReference type="InterPro" id="IPR043404">
    <property type="entry name" value="ATAXIN1-like"/>
</dbReference>
<dbReference type="InterPro" id="IPR003652">
    <property type="entry name" value="Ataxin_AXH_dom"/>
</dbReference>
<dbReference type="GO" id="GO:0006355">
    <property type="term" value="P:regulation of DNA-templated transcription"/>
    <property type="evidence" value="ECO:0007669"/>
    <property type="project" value="InterPro"/>
</dbReference>
<dbReference type="GO" id="GO:0003723">
    <property type="term" value="F:RNA binding"/>
    <property type="evidence" value="ECO:0007669"/>
    <property type="project" value="InterPro"/>
</dbReference>
<feature type="compositionally biased region" description="Low complexity" evidence="7">
    <location>
        <begin position="424"/>
        <end position="450"/>
    </location>
</feature>
<feature type="compositionally biased region" description="Polar residues" evidence="7">
    <location>
        <begin position="52"/>
        <end position="63"/>
    </location>
</feature>
<evidence type="ECO:0000256" key="6">
    <source>
        <dbReference type="ARBA" id="ARBA00023242"/>
    </source>
</evidence>
<evidence type="ECO:0000256" key="1">
    <source>
        <dbReference type="ARBA" id="ARBA00004123"/>
    </source>
</evidence>
<dbReference type="SUPFAM" id="SSF102031">
    <property type="entry name" value="AXH domain"/>
    <property type="match status" value="1"/>
</dbReference>
<keyword evidence="4" id="KW-0238">DNA-binding</keyword>
<feature type="region of interest" description="Disordered" evidence="7">
    <location>
        <begin position="314"/>
        <end position="333"/>
    </location>
</feature>